<evidence type="ECO:0000256" key="2">
    <source>
        <dbReference type="ARBA" id="ARBA00022692"/>
    </source>
</evidence>
<reference evidence="9" key="1">
    <citation type="journal article" date="2023" name="Mol. Phylogenet. Evol.">
        <title>Genome-scale phylogeny and comparative genomics of the fungal order Sordariales.</title>
        <authorList>
            <person name="Hensen N."/>
            <person name="Bonometti L."/>
            <person name="Westerberg I."/>
            <person name="Brannstrom I.O."/>
            <person name="Guillou S."/>
            <person name="Cros-Aarteil S."/>
            <person name="Calhoun S."/>
            <person name="Haridas S."/>
            <person name="Kuo A."/>
            <person name="Mondo S."/>
            <person name="Pangilinan J."/>
            <person name="Riley R."/>
            <person name="LaButti K."/>
            <person name="Andreopoulos B."/>
            <person name="Lipzen A."/>
            <person name="Chen C."/>
            <person name="Yan M."/>
            <person name="Daum C."/>
            <person name="Ng V."/>
            <person name="Clum A."/>
            <person name="Steindorff A."/>
            <person name="Ohm R.A."/>
            <person name="Martin F."/>
            <person name="Silar P."/>
            <person name="Natvig D.O."/>
            <person name="Lalanne C."/>
            <person name="Gautier V."/>
            <person name="Ament-Velasquez S.L."/>
            <person name="Kruys A."/>
            <person name="Hutchinson M.I."/>
            <person name="Powell A.J."/>
            <person name="Barry K."/>
            <person name="Miller A.N."/>
            <person name="Grigoriev I.V."/>
            <person name="Debuchy R."/>
            <person name="Gladieux P."/>
            <person name="Hiltunen Thoren M."/>
            <person name="Johannesson H."/>
        </authorList>
    </citation>
    <scope>NUCLEOTIDE SEQUENCE</scope>
    <source>
        <strain evidence="9">CBS 232.78</strain>
    </source>
</reference>
<feature type="transmembrane region" description="Helical" evidence="7">
    <location>
        <begin position="53"/>
        <end position="74"/>
    </location>
</feature>
<feature type="region of interest" description="Disordered" evidence="6">
    <location>
        <begin position="351"/>
        <end position="380"/>
    </location>
</feature>
<evidence type="ECO:0000313" key="9">
    <source>
        <dbReference type="EMBL" id="KAK3372287.1"/>
    </source>
</evidence>
<accession>A0AAE0KA17</accession>
<organism evidence="9 10">
    <name type="scientific">Podospora didyma</name>
    <dbReference type="NCBI Taxonomy" id="330526"/>
    <lineage>
        <taxon>Eukaryota</taxon>
        <taxon>Fungi</taxon>
        <taxon>Dikarya</taxon>
        <taxon>Ascomycota</taxon>
        <taxon>Pezizomycotina</taxon>
        <taxon>Sordariomycetes</taxon>
        <taxon>Sordariomycetidae</taxon>
        <taxon>Sordariales</taxon>
        <taxon>Podosporaceae</taxon>
        <taxon>Podospora</taxon>
    </lineage>
</organism>
<dbReference type="InterPro" id="IPR049326">
    <property type="entry name" value="Rhodopsin_dom_fungi"/>
</dbReference>
<dbReference type="EMBL" id="JAULSW010000008">
    <property type="protein sequence ID" value="KAK3372287.1"/>
    <property type="molecule type" value="Genomic_DNA"/>
</dbReference>
<proteinExistence type="inferred from homology"/>
<feature type="domain" description="Rhodopsin" evidence="8">
    <location>
        <begin position="45"/>
        <end position="284"/>
    </location>
</feature>
<dbReference type="PANTHER" id="PTHR33048:SF47">
    <property type="entry name" value="INTEGRAL MEMBRANE PROTEIN-RELATED"/>
    <property type="match status" value="1"/>
</dbReference>
<dbReference type="GO" id="GO:0016020">
    <property type="term" value="C:membrane"/>
    <property type="evidence" value="ECO:0007669"/>
    <property type="project" value="UniProtKB-SubCell"/>
</dbReference>
<feature type="transmembrane region" description="Helical" evidence="7">
    <location>
        <begin position="184"/>
        <end position="206"/>
    </location>
</feature>
<evidence type="ECO:0000259" key="8">
    <source>
        <dbReference type="Pfam" id="PF20684"/>
    </source>
</evidence>
<dbReference type="Pfam" id="PF20684">
    <property type="entry name" value="Fung_rhodopsin"/>
    <property type="match status" value="1"/>
</dbReference>
<dbReference type="AlphaFoldDB" id="A0AAE0KA17"/>
<feature type="transmembrane region" description="Helical" evidence="7">
    <location>
        <begin position="141"/>
        <end position="164"/>
    </location>
</feature>
<reference evidence="9" key="2">
    <citation type="submission" date="2023-06" db="EMBL/GenBank/DDBJ databases">
        <authorList>
            <consortium name="Lawrence Berkeley National Laboratory"/>
            <person name="Haridas S."/>
            <person name="Hensen N."/>
            <person name="Bonometti L."/>
            <person name="Westerberg I."/>
            <person name="Brannstrom I.O."/>
            <person name="Guillou S."/>
            <person name="Cros-Aarteil S."/>
            <person name="Calhoun S."/>
            <person name="Kuo A."/>
            <person name="Mondo S."/>
            <person name="Pangilinan J."/>
            <person name="Riley R."/>
            <person name="LaButti K."/>
            <person name="Andreopoulos B."/>
            <person name="Lipzen A."/>
            <person name="Chen C."/>
            <person name="Yanf M."/>
            <person name="Daum C."/>
            <person name="Ng V."/>
            <person name="Clum A."/>
            <person name="Steindorff A."/>
            <person name="Ohm R."/>
            <person name="Martin F."/>
            <person name="Silar P."/>
            <person name="Natvig D."/>
            <person name="Lalanne C."/>
            <person name="Gautier V."/>
            <person name="Ament-velasquez S.L."/>
            <person name="Kruys A."/>
            <person name="Hutchinson M.I."/>
            <person name="Powell A.J."/>
            <person name="Barry K."/>
            <person name="Miller A.N."/>
            <person name="Grigoriev I.V."/>
            <person name="Debuchy R."/>
            <person name="Gladieux P."/>
            <person name="Thoren M.H."/>
            <person name="Johannesson H."/>
        </authorList>
    </citation>
    <scope>NUCLEOTIDE SEQUENCE</scope>
    <source>
        <strain evidence="9">CBS 232.78</strain>
    </source>
</reference>
<feature type="transmembrane region" description="Helical" evidence="7">
    <location>
        <begin position="106"/>
        <end position="129"/>
    </location>
</feature>
<evidence type="ECO:0000256" key="1">
    <source>
        <dbReference type="ARBA" id="ARBA00004141"/>
    </source>
</evidence>
<evidence type="ECO:0000256" key="4">
    <source>
        <dbReference type="ARBA" id="ARBA00023136"/>
    </source>
</evidence>
<dbReference type="PANTHER" id="PTHR33048">
    <property type="entry name" value="PTH11-LIKE INTEGRAL MEMBRANE PROTEIN (AFU_ORTHOLOGUE AFUA_5G11245)"/>
    <property type="match status" value="1"/>
</dbReference>
<feature type="transmembrane region" description="Helical" evidence="7">
    <location>
        <begin position="218"/>
        <end position="240"/>
    </location>
</feature>
<evidence type="ECO:0000256" key="5">
    <source>
        <dbReference type="ARBA" id="ARBA00038359"/>
    </source>
</evidence>
<comment type="subcellular location">
    <subcellularLocation>
        <location evidence="1">Membrane</location>
        <topology evidence="1">Multi-pass membrane protein</topology>
    </subcellularLocation>
</comment>
<evidence type="ECO:0000256" key="3">
    <source>
        <dbReference type="ARBA" id="ARBA00022989"/>
    </source>
</evidence>
<feature type="transmembrane region" description="Helical" evidence="7">
    <location>
        <begin position="260"/>
        <end position="279"/>
    </location>
</feature>
<dbReference type="InterPro" id="IPR052337">
    <property type="entry name" value="SAT4-like"/>
</dbReference>
<feature type="region of interest" description="Disordered" evidence="6">
    <location>
        <begin position="299"/>
        <end position="334"/>
    </location>
</feature>
<keyword evidence="2 7" id="KW-0812">Transmembrane</keyword>
<feature type="compositionally biased region" description="Basic and acidic residues" evidence="6">
    <location>
        <begin position="363"/>
        <end position="377"/>
    </location>
</feature>
<feature type="compositionally biased region" description="Polar residues" evidence="6">
    <location>
        <begin position="299"/>
        <end position="316"/>
    </location>
</feature>
<comment type="caution">
    <text evidence="9">The sequence shown here is derived from an EMBL/GenBank/DDBJ whole genome shotgun (WGS) entry which is preliminary data.</text>
</comment>
<evidence type="ECO:0000256" key="6">
    <source>
        <dbReference type="SAM" id="MobiDB-lite"/>
    </source>
</evidence>
<dbReference type="Proteomes" id="UP001285441">
    <property type="component" value="Unassembled WGS sequence"/>
</dbReference>
<sequence length="423" mass="45902">MSYNTTSQNAPSPSVAYATGIGGAGVNIVTATWISWVLALFSVGLRFYTRTRLMHVLGASDWVLAGSLVAALGLCISKTNECAHGMGRHVWDIDFMAERKSLLQGFWFTVVTYQLTLALTKVSICLLYLKIFVYPWALRACRVLLGIVTLSSLWCIVTLLTACIPLQAFWDSSVKGSFCHKPPVWWGVTGVPVFTDVLVCIFPIPMVIRLTLPRRQKILVVGVFTGGFLVCLVSLIRLAITIQSARNPSNDMTYYNVPVTFSIIIEVHTAIAVASIMTLKPLIAKFFPSLLDQQNVESSNSYISGTDSPPTIGSKPSRNDAGDAPRPNSRVDSLSSITVTGAIEANLEAQLQKQQPAEAPSPRAHENEGNIPDKTENKSPVVTVTVTRSQTSPVPTVDEGLGSPGATRVFAMMAPRENGQIPY</sequence>
<evidence type="ECO:0000313" key="10">
    <source>
        <dbReference type="Proteomes" id="UP001285441"/>
    </source>
</evidence>
<protein>
    <recommendedName>
        <fullName evidence="8">Rhodopsin domain-containing protein</fullName>
    </recommendedName>
</protein>
<evidence type="ECO:0000256" key="7">
    <source>
        <dbReference type="SAM" id="Phobius"/>
    </source>
</evidence>
<comment type="similarity">
    <text evidence="5">Belongs to the SAT4 family.</text>
</comment>
<gene>
    <name evidence="9" type="ORF">B0H63DRAFT_527138</name>
</gene>
<keyword evidence="4 7" id="KW-0472">Membrane</keyword>
<keyword evidence="10" id="KW-1185">Reference proteome</keyword>
<feature type="transmembrane region" description="Helical" evidence="7">
    <location>
        <begin position="15"/>
        <end position="41"/>
    </location>
</feature>
<name>A0AAE0KA17_9PEZI</name>
<keyword evidence="3 7" id="KW-1133">Transmembrane helix</keyword>